<proteinExistence type="predicted"/>
<accession>A0A1V2DVY5</accession>
<evidence type="ECO:0000256" key="1">
    <source>
        <dbReference type="SAM" id="Phobius"/>
    </source>
</evidence>
<dbReference type="RefSeq" id="WP_076723188.1">
    <property type="nucleotide sequence ID" value="NZ_JABWTC010000028.1"/>
</dbReference>
<sequence>MQGHRGFTLVELVMVIVLLGLVAMISVRFVSLSTQGALDLGSRQQRALQGVVLGEQLSRQLREAFPLSLRTNGACLEWIPLLSATNYRQLTQGPGFDTLAVVPFNPVPPVGSRLVVYGYGSATSDLYADTDPGPVSGPVSLVAGNSVTLTSPHRFTQQSPERRLFAIGDPVSVCQDGRWLYRYTGYGRSTAQPVPPVGGVREVMSANLAAPVNFQLTPASLQRAAVVAFTLSLKDYDTGSNEVTTTVQEVQVRNVP</sequence>
<dbReference type="PROSITE" id="PS00409">
    <property type="entry name" value="PROKAR_NTER_METHYL"/>
    <property type="match status" value="1"/>
</dbReference>
<dbReference type="SUPFAM" id="SSF54523">
    <property type="entry name" value="Pili subunits"/>
    <property type="match status" value="1"/>
</dbReference>
<dbReference type="Pfam" id="PF07963">
    <property type="entry name" value="N_methyl"/>
    <property type="match status" value="1"/>
</dbReference>
<keyword evidence="3" id="KW-1185">Reference proteome</keyword>
<dbReference type="AlphaFoldDB" id="A0A1V2DVY5"/>
<dbReference type="NCBIfam" id="TIGR02532">
    <property type="entry name" value="IV_pilin_GFxxxE"/>
    <property type="match status" value="1"/>
</dbReference>
<comment type="caution">
    <text evidence="2">The sequence shown here is derived from an EMBL/GenBank/DDBJ whole genome shotgun (WGS) entry which is preliminary data.</text>
</comment>
<feature type="transmembrane region" description="Helical" evidence="1">
    <location>
        <begin position="12"/>
        <end position="30"/>
    </location>
</feature>
<dbReference type="InterPro" id="IPR045584">
    <property type="entry name" value="Pilin-like"/>
</dbReference>
<dbReference type="EMBL" id="MSCW01000003">
    <property type="protein sequence ID" value="ONF44640.1"/>
    <property type="molecule type" value="Genomic_DNA"/>
</dbReference>
<reference evidence="2 3" key="1">
    <citation type="submission" date="2016-12" db="EMBL/GenBank/DDBJ databases">
        <title>Marinobacter lutaoensis whole genome sequencing.</title>
        <authorList>
            <person name="Verma A."/>
            <person name="Krishnamurthi S."/>
        </authorList>
    </citation>
    <scope>NUCLEOTIDE SEQUENCE [LARGE SCALE GENOMIC DNA]</scope>
    <source>
        <strain evidence="2 3">T5054</strain>
    </source>
</reference>
<keyword evidence="1" id="KW-1133">Transmembrane helix</keyword>
<keyword evidence="1" id="KW-0472">Membrane</keyword>
<organism evidence="2 3">
    <name type="scientific">Marinobacter lutaoensis</name>
    <dbReference type="NCBI Taxonomy" id="135739"/>
    <lineage>
        <taxon>Bacteria</taxon>
        <taxon>Pseudomonadati</taxon>
        <taxon>Pseudomonadota</taxon>
        <taxon>Gammaproteobacteria</taxon>
        <taxon>Pseudomonadales</taxon>
        <taxon>Marinobacteraceae</taxon>
        <taxon>Marinobacter</taxon>
    </lineage>
</organism>
<name>A0A1V2DVY5_9GAMM</name>
<dbReference type="InterPro" id="IPR012902">
    <property type="entry name" value="N_methyl_site"/>
</dbReference>
<keyword evidence="1" id="KW-0812">Transmembrane</keyword>
<dbReference type="OrthoDB" id="9788802at2"/>
<protein>
    <submittedName>
        <fullName evidence="2">Prepilin-type N-terminal cleavage/methylation domain-containing protein</fullName>
    </submittedName>
</protein>
<gene>
    <name evidence="2" type="ORF">BTO32_04125</name>
</gene>
<evidence type="ECO:0000313" key="3">
    <source>
        <dbReference type="Proteomes" id="UP000189339"/>
    </source>
</evidence>
<evidence type="ECO:0000313" key="2">
    <source>
        <dbReference type="EMBL" id="ONF44640.1"/>
    </source>
</evidence>
<dbReference type="Proteomes" id="UP000189339">
    <property type="component" value="Unassembled WGS sequence"/>
</dbReference>
<dbReference type="STRING" id="135739.BTO32_04125"/>